<dbReference type="AlphaFoldDB" id="A0A1F6UMT4"/>
<comment type="caution">
    <text evidence="3">The sequence shown here is derived from an EMBL/GenBank/DDBJ whole genome shotgun (WGS) entry which is preliminary data.</text>
</comment>
<organism evidence="3 4">
    <name type="scientific">Candidatus Muproteobacteria bacterium RBG_19FT_COMBO_61_10</name>
    <dbReference type="NCBI Taxonomy" id="1817761"/>
    <lineage>
        <taxon>Bacteria</taxon>
        <taxon>Pseudomonadati</taxon>
        <taxon>Pseudomonadota</taxon>
        <taxon>Candidatus Muproteobacteria</taxon>
    </lineage>
</organism>
<name>A0A1F6UMT4_9PROT</name>
<dbReference type="Proteomes" id="UP000177950">
    <property type="component" value="Unassembled WGS sequence"/>
</dbReference>
<proteinExistence type="predicted"/>
<keyword evidence="2" id="KW-1133">Transmembrane helix</keyword>
<evidence type="ECO:0000256" key="1">
    <source>
        <dbReference type="SAM" id="Coils"/>
    </source>
</evidence>
<dbReference type="GO" id="GO:0004713">
    <property type="term" value="F:protein tyrosine kinase activity"/>
    <property type="evidence" value="ECO:0007669"/>
    <property type="project" value="TreeGrafter"/>
</dbReference>
<dbReference type="SUPFAM" id="SSF57997">
    <property type="entry name" value="Tropomyosin"/>
    <property type="match status" value="1"/>
</dbReference>
<feature type="transmembrane region" description="Helical" evidence="2">
    <location>
        <begin position="21"/>
        <end position="43"/>
    </location>
</feature>
<accession>A0A1F6UMT4</accession>
<feature type="coiled-coil region" evidence="1">
    <location>
        <begin position="213"/>
        <end position="247"/>
    </location>
</feature>
<evidence type="ECO:0000256" key="2">
    <source>
        <dbReference type="SAM" id="Phobius"/>
    </source>
</evidence>
<dbReference type="EMBL" id="MFSV01000063">
    <property type="protein sequence ID" value="OGI58648.1"/>
    <property type="molecule type" value="Genomic_DNA"/>
</dbReference>
<reference evidence="3 4" key="1">
    <citation type="journal article" date="2016" name="Nat. Commun.">
        <title>Thousands of microbial genomes shed light on interconnected biogeochemical processes in an aquifer system.</title>
        <authorList>
            <person name="Anantharaman K."/>
            <person name="Brown C.T."/>
            <person name="Hug L.A."/>
            <person name="Sharon I."/>
            <person name="Castelle C.J."/>
            <person name="Probst A.J."/>
            <person name="Thomas B.C."/>
            <person name="Singh A."/>
            <person name="Wilkins M.J."/>
            <person name="Karaoz U."/>
            <person name="Brodie E.L."/>
            <person name="Williams K.H."/>
            <person name="Hubbard S.S."/>
            <person name="Banfield J.F."/>
        </authorList>
    </citation>
    <scope>NUCLEOTIDE SEQUENCE [LARGE SCALE GENOMIC DNA]</scope>
</reference>
<dbReference type="InterPro" id="IPR050445">
    <property type="entry name" value="Bact_polysacc_biosynth/exp"/>
</dbReference>
<dbReference type="PANTHER" id="PTHR32309">
    <property type="entry name" value="TYROSINE-PROTEIN KINASE"/>
    <property type="match status" value="1"/>
</dbReference>
<feature type="transmembrane region" description="Helical" evidence="2">
    <location>
        <begin position="491"/>
        <end position="508"/>
    </location>
</feature>
<sequence length="514" mass="57649">MQLSYAQTLSLLLKEAFVYRNAVVGIFIAVNMLAIGSGLFWPLQYTSSSTIIVSEKNIIEPLMKGTAVATDVTDRAKLAREVIFGRKLMSQVVAQPEWLKGDGHSAKEVDALITKVIVPHTRITNVDKNLIKIEYTDTSADRAYTTAKNIAELFISESLAEKAKESQDAYDFISKQTEEYHKKLVNAEAQLKEFHSSNLDAQPGSEGLVGTRINALDEKIQQTLNDLNEAETKKASLEKQLSGEAEVTAAFTREGQYRTRIGELQQQLDTLRLSYQDTYPDIVRLKHQIEDLREAIASDKRERDLGRGRPRVVNEEAMAANPLFQELRRELSQTKTQIDTLRARLSDNKRLLVAETARGLRVHDSEAALAELSRDYQVNRDLYQDLLKRRENARVSMNLDIANQGLTFKIHEPAMVPQNPSGPRFLHFVIGGMLLGVLLPFALLYAKQQIDPRLRLDLGLSEKLKLQVLAVIPHLASPPEEREVMSSMRKLSLLIALNFGVVAIFAALKMGGVF</sequence>
<dbReference type="GO" id="GO:0005886">
    <property type="term" value="C:plasma membrane"/>
    <property type="evidence" value="ECO:0007669"/>
    <property type="project" value="TreeGrafter"/>
</dbReference>
<gene>
    <name evidence="3" type="ORF">A2V58_08235</name>
</gene>
<dbReference type="PANTHER" id="PTHR32309:SF13">
    <property type="entry name" value="FERRIC ENTEROBACTIN TRANSPORT PROTEIN FEPE"/>
    <property type="match status" value="1"/>
</dbReference>
<dbReference type="InterPro" id="IPR014345">
    <property type="entry name" value="XrtA_polysacc_chain"/>
</dbReference>
<keyword evidence="2" id="KW-0472">Membrane</keyword>
<keyword evidence="2" id="KW-0812">Transmembrane</keyword>
<evidence type="ECO:0000313" key="3">
    <source>
        <dbReference type="EMBL" id="OGI58648.1"/>
    </source>
</evidence>
<feature type="transmembrane region" description="Helical" evidence="2">
    <location>
        <begin position="425"/>
        <end position="446"/>
    </location>
</feature>
<protein>
    <submittedName>
        <fullName evidence="3">Uncharacterized protein</fullName>
    </submittedName>
</protein>
<evidence type="ECO:0000313" key="4">
    <source>
        <dbReference type="Proteomes" id="UP000177950"/>
    </source>
</evidence>
<dbReference type="NCBIfam" id="TIGR03007">
    <property type="entry name" value="pepcterm_ChnLen"/>
    <property type="match status" value="1"/>
</dbReference>
<keyword evidence="1" id="KW-0175">Coiled coil</keyword>
<feature type="coiled-coil region" evidence="1">
    <location>
        <begin position="282"/>
        <end position="344"/>
    </location>
</feature>